<reference evidence="3" key="1">
    <citation type="submission" date="2018-06" db="EMBL/GenBank/DDBJ databases">
        <authorList>
            <consortium name="Pathogen Informatics"/>
        </authorList>
    </citation>
    <scope>NUCLEOTIDE SEQUENCE [LARGE SCALE GENOMIC DNA]</scope>
    <source>
        <strain evidence="3">NCTC10115</strain>
    </source>
</reference>
<feature type="domain" description="MgsA AAA+ ATPase C-terminal" evidence="1">
    <location>
        <begin position="2"/>
        <end position="44"/>
    </location>
</feature>
<gene>
    <name evidence="2" type="ORF">NCTC10115_01168</name>
</gene>
<evidence type="ECO:0000313" key="2">
    <source>
        <dbReference type="EMBL" id="SYV94977.1"/>
    </source>
</evidence>
<organism evidence="2 3">
    <name type="scientific">Mycoplasmoides gallisepticum</name>
    <name type="common">Mycoplasma gallisepticum</name>
    <dbReference type="NCBI Taxonomy" id="2096"/>
    <lineage>
        <taxon>Bacteria</taxon>
        <taxon>Bacillati</taxon>
        <taxon>Mycoplasmatota</taxon>
        <taxon>Mycoplasmoidales</taxon>
        <taxon>Mycoplasmoidaceae</taxon>
        <taxon>Mycoplasmoides</taxon>
    </lineage>
</organism>
<accession>A0A3B0PGH0</accession>
<dbReference type="Gene3D" id="1.10.3710.10">
    <property type="entry name" value="DNA polymerase III clamp loader subunits, C-terminal domain"/>
    <property type="match status" value="1"/>
</dbReference>
<dbReference type="InterPro" id="IPR021886">
    <property type="entry name" value="MgsA_C"/>
</dbReference>
<dbReference type="EMBL" id="LS991952">
    <property type="protein sequence ID" value="SYV94977.1"/>
    <property type="molecule type" value="Genomic_DNA"/>
</dbReference>
<name>A0A3B0PGH0_MYCGL</name>
<evidence type="ECO:0000313" key="3">
    <source>
        <dbReference type="Proteomes" id="UP000260136"/>
    </source>
</evidence>
<sequence length="49" mass="6379">MQKYKNPHNYDSHWVSQDYLPREIRNKKYYIKQAHNYNEKLMNDYWLKW</sequence>
<dbReference type="Proteomes" id="UP000260136">
    <property type="component" value="Chromosome"/>
</dbReference>
<feature type="non-terminal residue" evidence="2">
    <location>
        <position position="49"/>
    </location>
</feature>
<dbReference type="InterPro" id="IPR008921">
    <property type="entry name" value="DNA_pol3_clamp-load_cplx_C"/>
</dbReference>
<dbReference type="AlphaFoldDB" id="A0A3B0PGH0"/>
<dbReference type="GO" id="GO:0006260">
    <property type="term" value="P:DNA replication"/>
    <property type="evidence" value="ECO:0007669"/>
    <property type="project" value="InterPro"/>
</dbReference>
<protein>
    <submittedName>
        <fullName evidence="2">Recombination factor protein RarA</fullName>
    </submittedName>
</protein>
<dbReference type="Pfam" id="PF12002">
    <property type="entry name" value="MgsA_C"/>
    <property type="match status" value="1"/>
</dbReference>
<dbReference type="SUPFAM" id="SSF48019">
    <property type="entry name" value="post-AAA+ oligomerization domain-like"/>
    <property type="match status" value="1"/>
</dbReference>
<proteinExistence type="predicted"/>
<dbReference type="GO" id="GO:0003677">
    <property type="term" value="F:DNA binding"/>
    <property type="evidence" value="ECO:0007669"/>
    <property type="project" value="InterPro"/>
</dbReference>
<evidence type="ECO:0000259" key="1">
    <source>
        <dbReference type="Pfam" id="PF12002"/>
    </source>
</evidence>